<proteinExistence type="predicted"/>
<protein>
    <submittedName>
        <fullName evidence="2">Uncharacterized protein</fullName>
    </submittedName>
</protein>
<keyword evidence="3" id="KW-1185">Reference proteome</keyword>
<gene>
    <name evidence="2" type="ORF">DOTSEDRAFT_74699</name>
</gene>
<feature type="compositionally biased region" description="Basic and acidic residues" evidence="1">
    <location>
        <begin position="109"/>
        <end position="118"/>
    </location>
</feature>
<feature type="region of interest" description="Disordered" evidence="1">
    <location>
        <begin position="74"/>
        <end position="118"/>
    </location>
</feature>
<evidence type="ECO:0000313" key="2">
    <source>
        <dbReference type="EMBL" id="EME39909.1"/>
    </source>
</evidence>
<accession>N1PCW7</accession>
<dbReference type="EMBL" id="KB446544">
    <property type="protein sequence ID" value="EME39909.1"/>
    <property type="molecule type" value="Genomic_DNA"/>
</dbReference>
<sequence>MSLPCKNHDFGCKHLVTACGSICTHCDAMDPSGMIDAGRAAQRVAEKRRGDENDSSNMGFQTYVRNGVKGKFWSAGRRRSLESDDREDGIGGAGGSSSNPCVGGTKTWRRADGRLYSQ</sequence>
<evidence type="ECO:0000313" key="3">
    <source>
        <dbReference type="Proteomes" id="UP000016933"/>
    </source>
</evidence>
<dbReference type="Proteomes" id="UP000016933">
    <property type="component" value="Unassembled WGS sequence"/>
</dbReference>
<reference evidence="2 3" key="2">
    <citation type="journal article" date="2012" name="PLoS Pathog.">
        <title>Diverse lifestyles and strategies of plant pathogenesis encoded in the genomes of eighteen Dothideomycetes fungi.</title>
        <authorList>
            <person name="Ohm R.A."/>
            <person name="Feau N."/>
            <person name="Henrissat B."/>
            <person name="Schoch C.L."/>
            <person name="Horwitz B.A."/>
            <person name="Barry K.W."/>
            <person name="Condon B.J."/>
            <person name="Copeland A.C."/>
            <person name="Dhillon B."/>
            <person name="Glaser F."/>
            <person name="Hesse C.N."/>
            <person name="Kosti I."/>
            <person name="LaButti K."/>
            <person name="Lindquist E.A."/>
            <person name="Lucas S."/>
            <person name="Salamov A.A."/>
            <person name="Bradshaw R.E."/>
            <person name="Ciuffetti L."/>
            <person name="Hamelin R.C."/>
            <person name="Kema G.H.J."/>
            <person name="Lawrence C."/>
            <person name="Scott J.A."/>
            <person name="Spatafora J.W."/>
            <person name="Turgeon B.G."/>
            <person name="de Wit P.J.G.M."/>
            <person name="Zhong S."/>
            <person name="Goodwin S.B."/>
            <person name="Grigoriev I.V."/>
        </authorList>
    </citation>
    <scope>NUCLEOTIDE SEQUENCE [LARGE SCALE GENOMIC DNA]</scope>
    <source>
        <strain evidence="3">NZE10 / CBS 128990</strain>
    </source>
</reference>
<dbReference type="AlphaFoldDB" id="N1PCW7"/>
<name>N1PCW7_DOTSN</name>
<organism evidence="2 3">
    <name type="scientific">Dothistroma septosporum (strain NZE10 / CBS 128990)</name>
    <name type="common">Red band needle blight fungus</name>
    <name type="synonym">Mycosphaerella pini</name>
    <dbReference type="NCBI Taxonomy" id="675120"/>
    <lineage>
        <taxon>Eukaryota</taxon>
        <taxon>Fungi</taxon>
        <taxon>Dikarya</taxon>
        <taxon>Ascomycota</taxon>
        <taxon>Pezizomycotina</taxon>
        <taxon>Dothideomycetes</taxon>
        <taxon>Dothideomycetidae</taxon>
        <taxon>Mycosphaerellales</taxon>
        <taxon>Mycosphaerellaceae</taxon>
        <taxon>Dothistroma</taxon>
    </lineage>
</organism>
<reference evidence="3" key="1">
    <citation type="journal article" date="2012" name="PLoS Genet.">
        <title>The genomes of the fungal plant pathogens Cladosporium fulvum and Dothistroma septosporum reveal adaptation to different hosts and lifestyles but also signatures of common ancestry.</title>
        <authorList>
            <person name="de Wit P.J.G.M."/>
            <person name="van der Burgt A."/>
            <person name="Oekmen B."/>
            <person name="Stergiopoulos I."/>
            <person name="Abd-Elsalam K.A."/>
            <person name="Aerts A.L."/>
            <person name="Bahkali A.H."/>
            <person name="Beenen H.G."/>
            <person name="Chettri P."/>
            <person name="Cox M.P."/>
            <person name="Datema E."/>
            <person name="de Vries R.P."/>
            <person name="Dhillon B."/>
            <person name="Ganley A.R."/>
            <person name="Griffiths S.A."/>
            <person name="Guo Y."/>
            <person name="Hamelin R.C."/>
            <person name="Henrissat B."/>
            <person name="Kabir M.S."/>
            <person name="Jashni M.K."/>
            <person name="Kema G."/>
            <person name="Klaubauf S."/>
            <person name="Lapidus A."/>
            <person name="Levasseur A."/>
            <person name="Lindquist E."/>
            <person name="Mehrabi R."/>
            <person name="Ohm R.A."/>
            <person name="Owen T.J."/>
            <person name="Salamov A."/>
            <person name="Schwelm A."/>
            <person name="Schijlen E."/>
            <person name="Sun H."/>
            <person name="van den Burg H.A."/>
            <person name="van Ham R.C.H.J."/>
            <person name="Zhang S."/>
            <person name="Goodwin S.B."/>
            <person name="Grigoriev I.V."/>
            <person name="Collemare J."/>
            <person name="Bradshaw R.E."/>
        </authorList>
    </citation>
    <scope>NUCLEOTIDE SEQUENCE [LARGE SCALE GENOMIC DNA]</scope>
    <source>
        <strain evidence="3">NZE10 / CBS 128990</strain>
    </source>
</reference>
<evidence type="ECO:0000256" key="1">
    <source>
        <dbReference type="SAM" id="MobiDB-lite"/>
    </source>
</evidence>
<dbReference type="HOGENOM" id="CLU_2073078_0_0_1"/>